<protein>
    <submittedName>
        <fullName evidence="1">Uncharacterized protein</fullName>
    </submittedName>
</protein>
<sequence length="125" mass="13990">MLKGKPQTGEQANKIVQYKLPGLVPHKVGQGVQTNLEQREPPHGTAEIRDAIRGSRVVLETKMDLKTMDINHLRLDLRKVVERVTTTKEEVTTLLKTVHDLQATVAGLKCSATQMNKRLEDLKGE</sequence>
<proteinExistence type="predicted"/>
<evidence type="ECO:0000313" key="1">
    <source>
        <dbReference type="EMBL" id="KAJ1205703.1"/>
    </source>
</evidence>
<accession>A0AAV7VZB0</accession>
<reference evidence="1" key="1">
    <citation type="journal article" date="2022" name="bioRxiv">
        <title>Sequencing and chromosome-scale assembly of the giantPleurodeles waltlgenome.</title>
        <authorList>
            <person name="Brown T."/>
            <person name="Elewa A."/>
            <person name="Iarovenko S."/>
            <person name="Subramanian E."/>
            <person name="Araus A.J."/>
            <person name="Petzold A."/>
            <person name="Susuki M."/>
            <person name="Suzuki K.-i.T."/>
            <person name="Hayashi T."/>
            <person name="Toyoda A."/>
            <person name="Oliveira C."/>
            <person name="Osipova E."/>
            <person name="Leigh N.D."/>
            <person name="Simon A."/>
            <person name="Yun M.H."/>
        </authorList>
    </citation>
    <scope>NUCLEOTIDE SEQUENCE</scope>
    <source>
        <strain evidence="1">20211129_DDA</strain>
        <tissue evidence="1">Liver</tissue>
    </source>
</reference>
<evidence type="ECO:0000313" key="2">
    <source>
        <dbReference type="Proteomes" id="UP001066276"/>
    </source>
</evidence>
<dbReference type="EMBL" id="JANPWB010000002">
    <property type="protein sequence ID" value="KAJ1205703.1"/>
    <property type="molecule type" value="Genomic_DNA"/>
</dbReference>
<gene>
    <name evidence="1" type="ORF">NDU88_001131</name>
</gene>
<name>A0AAV7VZB0_PLEWA</name>
<comment type="caution">
    <text evidence="1">The sequence shown here is derived from an EMBL/GenBank/DDBJ whole genome shotgun (WGS) entry which is preliminary data.</text>
</comment>
<dbReference type="Proteomes" id="UP001066276">
    <property type="component" value="Chromosome 1_2"/>
</dbReference>
<dbReference type="AlphaFoldDB" id="A0AAV7VZB0"/>
<keyword evidence="2" id="KW-1185">Reference proteome</keyword>
<organism evidence="1 2">
    <name type="scientific">Pleurodeles waltl</name>
    <name type="common">Iberian ribbed newt</name>
    <dbReference type="NCBI Taxonomy" id="8319"/>
    <lineage>
        <taxon>Eukaryota</taxon>
        <taxon>Metazoa</taxon>
        <taxon>Chordata</taxon>
        <taxon>Craniata</taxon>
        <taxon>Vertebrata</taxon>
        <taxon>Euteleostomi</taxon>
        <taxon>Amphibia</taxon>
        <taxon>Batrachia</taxon>
        <taxon>Caudata</taxon>
        <taxon>Salamandroidea</taxon>
        <taxon>Salamandridae</taxon>
        <taxon>Pleurodelinae</taxon>
        <taxon>Pleurodeles</taxon>
    </lineage>
</organism>